<evidence type="ECO:0000256" key="3">
    <source>
        <dbReference type="ARBA" id="ARBA00012499"/>
    </source>
</evidence>
<dbReference type="NCBIfam" id="TIGR00357">
    <property type="entry name" value="peptide-methionine (R)-S-oxide reductase MsrB"/>
    <property type="match status" value="1"/>
</dbReference>
<dbReference type="Pfam" id="PF01641">
    <property type="entry name" value="SelR"/>
    <property type="match status" value="1"/>
</dbReference>
<dbReference type="FunFam" id="2.170.150.20:FF:000001">
    <property type="entry name" value="Peptide methionine sulfoxide reductase MsrB"/>
    <property type="match status" value="1"/>
</dbReference>
<dbReference type="EMBL" id="LNQE01000774">
    <property type="protein sequence ID" value="KUG25078.1"/>
    <property type="molecule type" value="Genomic_DNA"/>
</dbReference>
<protein>
    <recommendedName>
        <fullName evidence="3">peptide-methionine (R)-S-oxide reductase</fullName>
        <ecNumber evidence="3">1.8.4.12</ecNumber>
    </recommendedName>
</protein>
<comment type="cofactor">
    <cofactor evidence="1">
        <name>Zn(2+)</name>
        <dbReference type="ChEBI" id="CHEBI:29105"/>
    </cofactor>
</comment>
<keyword evidence="4" id="KW-0479">Metal-binding</keyword>
<evidence type="ECO:0000313" key="9">
    <source>
        <dbReference type="EMBL" id="KUG25078.1"/>
    </source>
</evidence>
<dbReference type="PROSITE" id="PS51790">
    <property type="entry name" value="MSRB"/>
    <property type="match status" value="1"/>
</dbReference>
<dbReference type="GO" id="GO:0030091">
    <property type="term" value="P:protein repair"/>
    <property type="evidence" value="ECO:0007669"/>
    <property type="project" value="InterPro"/>
</dbReference>
<dbReference type="AlphaFoldDB" id="A0A0W8FW43"/>
<evidence type="ECO:0000256" key="6">
    <source>
        <dbReference type="ARBA" id="ARBA00023002"/>
    </source>
</evidence>
<gene>
    <name evidence="9" type="ORF">ASZ90_005102</name>
</gene>
<evidence type="ECO:0000256" key="1">
    <source>
        <dbReference type="ARBA" id="ARBA00001947"/>
    </source>
</evidence>
<dbReference type="EC" id="1.8.4.12" evidence="3"/>
<dbReference type="HAMAP" id="MF_01400">
    <property type="entry name" value="MsrB"/>
    <property type="match status" value="1"/>
</dbReference>
<comment type="similarity">
    <text evidence="2">Belongs to the MsrB Met sulfoxide reductase family.</text>
</comment>
<dbReference type="GO" id="GO:0005737">
    <property type="term" value="C:cytoplasm"/>
    <property type="evidence" value="ECO:0007669"/>
    <property type="project" value="TreeGrafter"/>
</dbReference>
<reference evidence="9" key="1">
    <citation type="journal article" date="2015" name="Proc. Natl. Acad. Sci. U.S.A.">
        <title>Networks of energetic and metabolic interactions define dynamics in microbial communities.</title>
        <authorList>
            <person name="Embree M."/>
            <person name="Liu J.K."/>
            <person name="Al-Bassam M.M."/>
            <person name="Zengler K."/>
        </authorList>
    </citation>
    <scope>NUCLEOTIDE SEQUENCE</scope>
</reference>
<dbReference type="Gene3D" id="2.170.150.20">
    <property type="entry name" value="Peptide methionine sulfoxide reductase"/>
    <property type="match status" value="1"/>
</dbReference>
<evidence type="ECO:0000256" key="7">
    <source>
        <dbReference type="ARBA" id="ARBA00048488"/>
    </source>
</evidence>
<feature type="domain" description="MsrB" evidence="8">
    <location>
        <begin position="9"/>
        <end position="131"/>
    </location>
</feature>
<dbReference type="PANTHER" id="PTHR10173">
    <property type="entry name" value="METHIONINE SULFOXIDE REDUCTASE"/>
    <property type="match status" value="1"/>
</dbReference>
<proteinExistence type="inferred from homology"/>
<name>A0A0W8FW43_9ZZZZ</name>
<dbReference type="InterPro" id="IPR002579">
    <property type="entry name" value="Met_Sox_Rdtase_MsrB_dom"/>
</dbReference>
<dbReference type="GO" id="GO:0046872">
    <property type="term" value="F:metal ion binding"/>
    <property type="evidence" value="ECO:0007669"/>
    <property type="project" value="UniProtKB-KW"/>
</dbReference>
<sequence length="132" mass="15408">MTKKIIKPEEYWRNKLTPEQYRILREKGTERAFSGEYYFHKEEGIYLCRGCGQELFSSETKYDSGSGWPSYWQPIQKESIEFKKDKSLGMIRTEVTCSKCGGHLGHVFEDGPKPTGLRYCINSESLKFKKSE</sequence>
<comment type="caution">
    <text evidence="9">The sequence shown here is derived from an EMBL/GenBank/DDBJ whole genome shotgun (WGS) entry which is preliminary data.</text>
</comment>
<dbReference type="GO" id="GO:0006979">
    <property type="term" value="P:response to oxidative stress"/>
    <property type="evidence" value="ECO:0007669"/>
    <property type="project" value="InterPro"/>
</dbReference>
<dbReference type="InterPro" id="IPR011057">
    <property type="entry name" value="Mss4-like_sf"/>
</dbReference>
<evidence type="ECO:0000259" key="8">
    <source>
        <dbReference type="PROSITE" id="PS51790"/>
    </source>
</evidence>
<accession>A0A0W8FW43</accession>
<evidence type="ECO:0000256" key="5">
    <source>
        <dbReference type="ARBA" id="ARBA00022833"/>
    </source>
</evidence>
<dbReference type="GO" id="GO:0033743">
    <property type="term" value="F:peptide-methionine (R)-S-oxide reductase activity"/>
    <property type="evidence" value="ECO:0007669"/>
    <property type="project" value="UniProtKB-EC"/>
</dbReference>
<dbReference type="PANTHER" id="PTHR10173:SF52">
    <property type="entry name" value="METHIONINE-R-SULFOXIDE REDUCTASE B1"/>
    <property type="match status" value="1"/>
</dbReference>
<evidence type="ECO:0000256" key="2">
    <source>
        <dbReference type="ARBA" id="ARBA00007174"/>
    </source>
</evidence>
<dbReference type="InterPro" id="IPR028427">
    <property type="entry name" value="Met_Sox_Rdtase_MsrB"/>
</dbReference>
<keyword evidence="5" id="KW-0862">Zinc</keyword>
<comment type="catalytic activity">
    <reaction evidence="7">
        <text>L-methionyl-[protein] + [thioredoxin]-disulfide + H2O = L-methionyl-(R)-S-oxide-[protein] + [thioredoxin]-dithiol</text>
        <dbReference type="Rhea" id="RHEA:24164"/>
        <dbReference type="Rhea" id="RHEA-COMP:10698"/>
        <dbReference type="Rhea" id="RHEA-COMP:10700"/>
        <dbReference type="Rhea" id="RHEA-COMP:12313"/>
        <dbReference type="Rhea" id="RHEA-COMP:12314"/>
        <dbReference type="ChEBI" id="CHEBI:15377"/>
        <dbReference type="ChEBI" id="CHEBI:16044"/>
        <dbReference type="ChEBI" id="CHEBI:29950"/>
        <dbReference type="ChEBI" id="CHEBI:45764"/>
        <dbReference type="ChEBI" id="CHEBI:50058"/>
        <dbReference type="EC" id="1.8.4.12"/>
    </reaction>
</comment>
<evidence type="ECO:0000256" key="4">
    <source>
        <dbReference type="ARBA" id="ARBA00022723"/>
    </source>
</evidence>
<keyword evidence="6 9" id="KW-0560">Oxidoreductase</keyword>
<organism evidence="9">
    <name type="scientific">hydrocarbon metagenome</name>
    <dbReference type="NCBI Taxonomy" id="938273"/>
    <lineage>
        <taxon>unclassified sequences</taxon>
        <taxon>metagenomes</taxon>
        <taxon>ecological metagenomes</taxon>
    </lineage>
</organism>
<dbReference type="SUPFAM" id="SSF51316">
    <property type="entry name" value="Mss4-like"/>
    <property type="match status" value="1"/>
</dbReference>